<dbReference type="InterPro" id="IPR050128">
    <property type="entry name" value="Sulfate_adenylyltrnsfr_sub2"/>
</dbReference>
<proteinExistence type="predicted"/>
<evidence type="ECO:0000313" key="2">
    <source>
        <dbReference type="EMBL" id="SCM73420.1"/>
    </source>
</evidence>
<dbReference type="PANTHER" id="PTHR43196:SF2">
    <property type="entry name" value="PHOSPHOADENOSINE PHOSPHOSULFATE REDUCTASE"/>
    <property type="match status" value="1"/>
</dbReference>
<dbReference type="Gene3D" id="3.40.50.620">
    <property type="entry name" value="HUPs"/>
    <property type="match status" value="1"/>
</dbReference>
<dbReference type="GO" id="GO:0003824">
    <property type="term" value="F:catalytic activity"/>
    <property type="evidence" value="ECO:0007669"/>
    <property type="project" value="InterPro"/>
</dbReference>
<accession>A0A212L7C3</accession>
<dbReference type="SUPFAM" id="SSF52402">
    <property type="entry name" value="Adenine nucleotide alpha hydrolases-like"/>
    <property type="match status" value="1"/>
</dbReference>
<name>A0A212L7C3_9HYPH</name>
<reference evidence="2" key="1">
    <citation type="submission" date="2016-08" db="EMBL/GenBank/DDBJ databases">
        <authorList>
            <person name="Seilhamer J.J."/>
        </authorList>
    </citation>
    <scope>NUCLEOTIDE SEQUENCE</scope>
    <source>
        <strain evidence="2">86</strain>
    </source>
</reference>
<dbReference type="EMBL" id="FMJD01000003">
    <property type="protein sequence ID" value="SCM73420.1"/>
    <property type="molecule type" value="Genomic_DNA"/>
</dbReference>
<sequence length="333" mass="38103">MTIANVVSVSGGKDSTATYLLALERGLPFRAVFADTGHEHEWTYDYVRGLPEITGGPAIEWVKADFSRQIARKREYVATHWPLHHVEKSVVDRAVALLHPTGNPFLDLCLWKTRFPSVKTRFCTDELKIAPMFHAVQRPLMEAGHIFISWQGVRAEESLARSTLSRFQRINPVPYSMPKSIHSLADAWRAYAYRPLIDWKTEEVFAFHRRHGVPWNPLYDHGMGRVGCMPCIMVKKAELRSIAQRFPEHIERVAEWERLVSDVSKHGNSTFFNVDDDPTMAGQWCDPDFDWSLEKTGIRGRVEWSKTSRGGRQYDLMALADLGTACNQWGTCE</sequence>
<evidence type="ECO:0000259" key="1">
    <source>
        <dbReference type="Pfam" id="PF01507"/>
    </source>
</evidence>
<dbReference type="InterPro" id="IPR014729">
    <property type="entry name" value="Rossmann-like_a/b/a_fold"/>
</dbReference>
<dbReference type="RefSeq" id="WP_288199483.1">
    <property type="nucleotide sequence ID" value="NZ_LT608334.1"/>
</dbReference>
<dbReference type="AlphaFoldDB" id="A0A212L7C3"/>
<protein>
    <submittedName>
        <fullName evidence="2">Phosphoadenosine phosphosulfate reductase</fullName>
    </submittedName>
</protein>
<dbReference type="InterPro" id="IPR002500">
    <property type="entry name" value="PAPS_reduct_dom"/>
</dbReference>
<feature type="domain" description="Phosphoadenosine phosphosulphate reductase" evidence="1">
    <location>
        <begin position="143"/>
        <end position="232"/>
    </location>
</feature>
<dbReference type="Pfam" id="PF01507">
    <property type="entry name" value="PAPS_reduct"/>
    <property type="match status" value="2"/>
</dbReference>
<gene>
    <name evidence="2" type="ORF">KL86PLE_110060</name>
</gene>
<dbReference type="PANTHER" id="PTHR43196">
    <property type="entry name" value="SULFATE ADENYLYLTRANSFERASE SUBUNIT 2"/>
    <property type="match status" value="1"/>
</dbReference>
<organism evidence="2">
    <name type="scientific">uncultured Pleomorphomonas sp</name>
    <dbReference type="NCBI Taxonomy" id="442121"/>
    <lineage>
        <taxon>Bacteria</taxon>
        <taxon>Pseudomonadati</taxon>
        <taxon>Pseudomonadota</taxon>
        <taxon>Alphaproteobacteria</taxon>
        <taxon>Hyphomicrobiales</taxon>
        <taxon>Pleomorphomonadaceae</taxon>
        <taxon>Pleomorphomonas</taxon>
        <taxon>environmental samples</taxon>
    </lineage>
</organism>
<feature type="domain" description="Phosphoadenosine phosphosulphate reductase" evidence="1">
    <location>
        <begin position="5"/>
        <end position="52"/>
    </location>
</feature>